<comment type="subcellular location">
    <subcellularLocation>
        <location evidence="1">Membrane</location>
        <topology evidence="1">Multi-pass membrane protein</topology>
    </subcellularLocation>
</comment>
<evidence type="ECO:0000313" key="8">
    <source>
        <dbReference type="EMBL" id="KAK3284097.1"/>
    </source>
</evidence>
<keyword evidence="2" id="KW-0328">Glycosyltransferase</keyword>
<gene>
    <name evidence="8" type="ORF">CYMTET_8236</name>
</gene>
<dbReference type="Pfam" id="PF13641">
    <property type="entry name" value="Glyco_tranf_2_3"/>
    <property type="match status" value="1"/>
</dbReference>
<dbReference type="SUPFAM" id="SSF53448">
    <property type="entry name" value="Nucleotide-diphospho-sugar transferases"/>
    <property type="match status" value="1"/>
</dbReference>
<evidence type="ECO:0000256" key="5">
    <source>
        <dbReference type="ARBA" id="ARBA00022989"/>
    </source>
</evidence>
<dbReference type="CDD" id="cd06423">
    <property type="entry name" value="CESA_like"/>
    <property type="match status" value="1"/>
</dbReference>
<dbReference type="GO" id="GO:0016020">
    <property type="term" value="C:membrane"/>
    <property type="evidence" value="ECO:0007669"/>
    <property type="project" value="UniProtKB-SubCell"/>
</dbReference>
<evidence type="ECO:0000313" key="9">
    <source>
        <dbReference type="Proteomes" id="UP001190700"/>
    </source>
</evidence>
<keyword evidence="9" id="KW-1185">Reference proteome</keyword>
<sequence length="491" mass="54700">MPATLYMQRKLTRNRIERVVTTECTLQDVIAATSISLNLVLLSSWWSAFISDINPQTPQPARKLRGNNEEEELTTKLDDASSSSLTSLPKITVIIPCYLPNERSIIDSTLRHVFTKLEIFGVLEVVVVYSLGTLRQQQVLTKSQSAELSLAEERLWEQWDGLVSEDGLRAVRIIDAHGTRTKAESLNQVLASPSLKCADIVAIYDADHHPDSDSLKLMVSKLLSTRSDCVQGSTYIRNATTSGLLGGCVNAEFFLTHFIFFPGLEHLAGTAFFGGSNAVWRAATLRKYTFDQSMQTEDIDLTLRALTDGHKITFCASARSGELAPRDLRALWHQRVRWALGWEQVTRRGLSLYNSKGLGRGMDFRKFLGIVFLFGGRLPIALLSIAAIFPTFYEDGDPLARIAPHLGSVISYQQLATAEWGALLVLVMLKTLSEASSKHWLPILMMYSMSPLYMLGQLGLMFKSICDIQVDGDDERDWVVTLRSEASASEQ</sequence>
<dbReference type="GO" id="GO:0016757">
    <property type="term" value="F:glycosyltransferase activity"/>
    <property type="evidence" value="ECO:0007669"/>
    <property type="project" value="UniProtKB-KW"/>
</dbReference>
<dbReference type="Proteomes" id="UP001190700">
    <property type="component" value="Unassembled WGS sequence"/>
</dbReference>
<feature type="transmembrane region" description="Helical" evidence="7">
    <location>
        <begin position="441"/>
        <end position="462"/>
    </location>
</feature>
<evidence type="ECO:0000256" key="1">
    <source>
        <dbReference type="ARBA" id="ARBA00004141"/>
    </source>
</evidence>
<dbReference type="InterPro" id="IPR029044">
    <property type="entry name" value="Nucleotide-diphossugar_trans"/>
</dbReference>
<organism evidence="8 9">
    <name type="scientific">Cymbomonas tetramitiformis</name>
    <dbReference type="NCBI Taxonomy" id="36881"/>
    <lineage>
        <taxon>Eukaryota</taxon>
        <taxon>Viridiplantae</taxon>
        <taxon>Chlorophyta</taxon>
        <taxon>Pyramimonadophyceae</taxon>
        <taxon>Pyramimonadales</taxon>
        <taxon>Pyramimonadaceae</taxon>
        <taxon>Cymbomonas</taxon>
    </lineage>
</organism>
<name>A0AAE0GTX7_9CHLO</name>
<reference evidence="8 9" key="1">
    <citation type="journal article" date="2015" name="Genome Biol. Evol.">
        <title>Comparative Genomics of a Bacterivorous Green Alga Reveals Evolutionary Causalities and Consequences of Phago-Mixotrophic Mode of Nutrition.</title>
        <authorList>
            <person name="Burns J.A."/>
            <person name="Paasch A."/>
            <person name="Narechania A."/>
            <person name="Kim E."/>
        </authorList>
    </citation>
    <scope>NUCLEOTIDE SEQUENCE [LARGE SCALE GENOMIC DNA]</scope>
    <source>
        <strain evidence="8 9">PLY_AMNH</strain>
    </source>
</reference>
<keyword evidence="6 7" id="KW-0472">Membrane</keyword>
<dbReference type="EMBL" id="LGRX02002507">
    <property type="protein sequence ID" value="KAK3284097.1"/>
    <property type="molecule type" value="Genomic_DNA"/>
</dbReference>
<keyword evidence="3" id="KW-0808">Transferase</keyword>
<evidence type="ECO:0000256" key="6">
    <source>
        <dbReference type="ARBA" id="ARBA00023136"/>
    </source>
</evidence>
<comment type="caution">
    <text evidence="8">The sequence shown here is derived from an EMBL/GenBank/DDBJ whole genome shotgun (WGS) entry which is preliminary data.</text>
</comment>
<protein>
    <recommendedName>
        <fullName evidence="10">Glycosyltransferase 2-like domain-containing protein</fullName>
    </recommendedName>
</protein>
<evidence type="ECO:0000256" key="3">
    <source>
        <dbReference type="ARBA" id="ARBA00022679"/>
    </source>
</evidence>
<evidence type="ECO:0000256" key="7">
    <source>
        <dbReference type="SAM" id="Phobius"/>
    </source>
</evidence>
<dbReference type="AlphaFoldDB" id="A0AAE0GTX7"/>
<keyword evidence="5 7" id="KW-1133">Transmembrane helix</keyword>
<evidence type="ECO:0000256" key="4">
    <source>
        <dbReference type="ARBA" id="ARBA00022692"/>
    </source>
</evidence>
<dbReference type="InterPro" id="IPR050321">
    <property type="entry name" value="Glycosyltr_2/OpgH_subfam"/>
</dbReference>
<evidence type="ECO:0008006" key="10">
    <source>
        <dbReference type="Google" id="ProtNLM"/>
    </source>
</evidence>
<feature type="transmembrane region" description="Helical" evidence="7">
    <location>
        <begin position="367"/>
        <end position="389"/>
    </location>
</feature>
<evidence type="ECO:0000256" key="2">
    <source>
        <dbReference type="ARBA" id="ARBA00022676"/>
    </source>
</evidence>
<dbReference type="Gene3D" id="3.90.550.10">
    <property type="entry name" value="Spore Coat Polysaccharide Biosynthesis Protein SpsA, Chain A"/>
    <property type="match status" value="1"/>
</dbReference>
<accession>A0AAE0GTX7</accession>
<proteinExistence type="predicted"/>
<dbReference type="PANTHER" id="PTHR43867:SF2">
    <property type="entry name" value="CELLULOSE SYNTHASE CATALYTIC SUBUNIT A [UDP-FORMING]"/>
    <property type="match status" value="1"/>
</dbReference>
<dbReference type="PANTHER" id="PTHR43867">
    <property type="entry name" value="CELLULOSE SYNTHASE CATALYTIC SUBUNIT A [UDP-FORMING]"/>
    <property type="match status" value="1"/>
</dbReference>
<keyword evidence="4 7" id="KW-0812">Transmembrane</keyword>